<evidence type="ECO:0000256" key="1">
    <source>
        <dbReference type="SAM" id="MobiDB-lite"/>
    </source>
</evidence>
<accession>A0A9N9FRB5</accession>
<keyword evidence="3" id="KW-1185">Reference proteome</keyword>
<name>A0A9N9FRB5_9GLOM</name>
<feature type="region of interest" description="Disordered" evidence="1">
    <location>
        <begin position="447"/>
        <end position="469"/>
    </location>
</feature>
<feature type="region of interest" description="Disordered" evidence="1">
    <location>
        <begin position="504"/>
        <end position="626"/>
    </location>
</feature>
<dbReference type="AlphaFoldDB" id="A0A9N9FRB5"/>
<reference evidence="2" key="1">
    <citation type="submission" date="2021-06" db="EMBL/GenBank/DDBJ databases">
        <authorList>
            <person name="Kallberg Y."/>
            <person name="Tangrot J."/>
            <person name="Rosling A."/>
        </authorList>
    </citation>
    <scope>NUCLEOTIDE SEQUENCE</scope>
    <source>
        <strain evidence="2">IA702</strain>
    </source>
</reference>
<feature type="compositionally biased region" description="Polar residues" evidence="1">
    <location>
        <begin position="176"/>
        <end position="189"/>
    </location>
</feature>
<dbReference type="EMBL" id="CAJVPJ010000711">
    <property type="protein sequence ID" value="CAG8550910.1"/>
    <property type="molecule type" value="Genomic_DNA"/>
</dbReference>
<dbReference type="OrthoDB" id="2373317at2759"/>
<sequence>MPLIEIPKDVFIRLKPEIETASQGILFGVREECLDRGLIVHVKGFLPYRSSSDLVNAIAKFIRWKGNTVLGWYVAPTPDIVDRHEPTHIASSYFRTFQAAMLKVITANYIPNHTDNSVSSDNNGNVNDKSTVSELASPTPNPSPFASDDPTASHSKQTPLTHTPSPQPHPSLSSPASTTDIHSDAQPTATGYDLSQIATGRRLVSRRASTTDMDRVKLSRNDWGRKGEGVSKGKRKKDDNNNVGSIKKARTNHGDCVIPVPLTIISGQGSEYLHNSFIEHSLYTSQISPIDLSPQISSFFSYYSPTAFSRTSPQTYPTYSHHYDHAYTFSPSSSPTSNFPPTTLPPAVSSVNTGPLHHRLHSTLSAITSHLTTHTQEKIRLYEKSCQEYELLLEILEGLGPEEDDDNFADKDNFENAREQESNLRSQLSTPTGITDVVMTDANEIIDNENNSPLPSKHPPESKSQTTVSTPPIELIEIMDENDMSTINVNPSILLTSSINHANASNNSQQSVTEDKLTESSPEDGEIADDSESNEEKQSVDKETEETIGQTEEKMQAQKEKDIDGKGEKDLTEEERDTDKDVKQEEEGEQKGTGMTETKQDEENKIESVKVKDDASEWAWDEEDIG</sequence>
<feature type="compositionally biased region" description="Low complexity" evidence="1">
    <location>
        <begin position="115"/>
        <end position="128"/>
    </location>
</feature>
<proteinExistence type="predicted"/>
<dbReference type="Proteomes" id="UP000789572">
    <property type="component" value="Unassembled WGS sequence"/>
</dbReference>
<feature type="region of interest" description="Disordered" evidence="1">
    <location>
        <begin position="114"/>
        <end position="247"/>
    </location>
</feature>
<feature type="compositionally biased region" description="Basic and acidic residues" evidence="1">
    <location>
        <begin position="598"/>
        <end position="615"/>
    </location>
</feature>
<gene>
    <name evidence="2" type="ORF">POCULU_LOCUS5015</name>
</gene>
<evidence type="ECO:0000313" key="3">
    <source>
        <dbReference type="Proteomes" id="UP000789572"/>
    </source>
</evidence>
<feature type="compositionally biased region" description="Basic and acidic residues" evidence="1">
    <location>
        <begin position="212"/>
        <end position="240"/>
    </location>
</feature>
<protein>
    <submittedName>
        <fullName evidence="2">5398_t:CDS:1</fullName>
    </submittedName>
</protein>
<feature type="compositionally biased region" description="Basic and acidic residues" evidence="1">
    <location>
        <begin position="551"/>
        <end position="570"/>
    </location>
</feature>
<organism evidence="2 3">
    <name type="scientific">Paraglomus occultum</name>
    <dbReference type="NCBI Taxonomy" id="144539"/>
    <lineage>
        <taxon>Eukaryota</taxon>
        <taxon>Fungi</taxon>
        <taxon>Fungi incertae sedis</taxon>
        <taxon>Mucoromycota</taxon>
        <taxon>Glomeromycotina</taxon>
        <taxon>Glomeromycetes</taxon>
        <taxon>Paraglomerales</taxon>
        <taxon>Paraglomeraceae</taxon>
        <taxon>Paraglomus</taxon>
    </lineage>
</organism>
<feature type="compositionally biased region" description="Acidic residues" evidence="1">
    <location>
        <begin position="521"/>
        <end position="533"/>
    </location>
</feature>
<comment type="caution">
    <text evidence="2">The sequence shown here is derived from an EMBL/GenBank/DDBJ whole genome shotgun (WGS) entry which is preliminary data.</text>
</comment>
<feature type="compositionally biased region" description="Polar residues" evidence="1">
    <location>
        <begin position="129"/>
        <end position="138"/>
    </location>
</feature>
<evidence type="ECO:0000313" key="2">
    <source>
        <dbReference type="EMBL" id="CAG8550910.1"/>
    </source>
</evidence>
<feature type="compositionally biased region" description="Low complexity" evidence="1">
    <location>
        <begin position="157"/>
        <end position="175"/>
    </location>
</feature>